<evidence type="ECO:0000313" key="6">
    <source>
        <dbReference type="Proteomes" id="UP000502196"/>
    </source>
</evidence>
<evidence type="ECO:0000313" key="3">
    <source>
        <dbReference type="EMBL" id="ATY85634.1"/>
    </source>
</evidence>
<dbReference type="SUPFAM" id="SSF64307">
    <property type="entry name" value="SirA-like"/>
    <property type="match status" value="1"/>
</dbReference>
<dbReference type="OrthoDB" id="9800872at2"/>
<sequence>MAEDVALKIDAKGLKCPLPVVRVKKAILGIEVGQVIEVEATDPGSMADFEAWTRATGHDLLQASENQGIYVYRIKRTK</sequence>
<dbReference type="EMBL" id="LR792683">
    <property type="protein sequence ID" value="CAB3395021.1"/>
    <property type="molecule type" value="Genomic_DNA"/>
</dbReference>
<dbReference type="EMBL" id="CP024955">
    <property type="protein sequence ID" value="ATY85634.1"/>
    <property type="molecule type" value="Genomic_DNA"/>
</dbReference>
<keyword evidence="5" id="KW-1185">Reference proteome</keyword>
<evidence type="ECO:0000259" key="2">
    <source>
        <dbReference type="PROSITE" id="PS01148"/>
    </source>
</evidence>
<dbReference type="RefSeq" id="WP_100668397.1">
    <property type="nucleotide sequence ID" value="NZ_CP024955.1"/>
</dbReference>
<accession>A0A2K8N8I0</accession>
<dbReference type="AlphaFoldDB" id="A0A2K8N8I0"/>
<gene>
    <name evidence="4" type="primary">yrkI</name>
    <name evidence="4" type="ORF">COOX1_2701</name>
    <name evidence="3" type="ORF">CVV65_12445</name>
</gene>
<dbReference type="Pfam" id="PF01206">
    <property type="entry name" value="TusA"/>
    <property type="match status" value="1"/>
</dbReference>
<organism evidence="3 5">
    <name type="scientific">Kyrpidia spormannii</name>
    <dbReference type="NCBI Taxonomy" id="2055160"/>
    <lineage>
        <taxon>Bacteria</taxon>
        <taxon>Bacillati</taxon>
        <taxon>Bacillota</taxon>
        <taxon>Bacilli</taxon>
        <taxon>Bacillales</taxon>
        <taxon>Alicyclobacillaceae</taxon>
        <taxon>Kyrpidia</taxon>
    </lineage>
</organism>
<evidence type="ECO:0000313" key="4">
    <source>
        <dbReference type="EMBL" id="CAB3395021.1"/>
    </source>
</evidence>
<dbReference type="CDD" id="cd00291">
    <property type="entry name" value="SirA_YedF_YeeD"/>
    <property type="match status" value="1"/>
</dbReference>
<dbReference type="InterPro" id="IPR036868">
    <property type="entry name" value="TusA-like_sf"/>
</dbReference>
<reference evidence="4 6" key="3">
    <citation type="submission" date="2020-04" db="EMBL/GenBank/DDBJ databases">
        <authorList>
            <person name="Hogendoorn C."/>
        </authorList>
    </citation>
    <scope>NUCLEOTIDE SEQUENCE [LARGE SCALE GENOMIC DNA]</scope>
    <source>
        <strain evidence="4">COOX1</strain>
    </source>
</reference>
<dbReference type="InterPro" id="IPR001455">
    <property type="entry name" value="TusA-like"/>
</dbReference>
<dbReference type="PANTHER" id="PTHR33279">
    <property type="entry name" value="SULFUR CARRIER PROTEIN YEDF-RELATED"/>
    <property type="match status" value="1"/>
</dbReference>
<feature type="domain" description="UPF0033" evidence="2">
    <location>
        <begin position="9"/>
        <end position="33"/>
    </location>
</feature>
<dbReference type="Proteomes" id="UP000502196">
    <property type="component" value="Chromosome"/>
</dbReference>
<name>A0A2K8N8I0_9BACL</name>
<dbReference type="GO" id="GO:0016740">
    <property type="term" value="F:transferase activity"/>
    <property type="evidence" value="ECO:0007669"/>
    <property type="project" value="UniProtKB-KW"/>
</dbReference>
<dbReference type="PANTHER" id="PTHR33279:SF6">
    <property type="entry name" value="SULFUR CARRIER PROTEIN YEDF-RELATED"/>
    <property type="match status" value="1"/>
</dbReference>
<dbReference type="PROSITE" id="PS01148">
    <property type="entry name" value="UPF0033"/>
    <property type="match status" value="1"/>
</dbReference>
<comment type="similarity">
    <text evidence="1">Belongs to the sulfur carrier protein TusA family.</text>
</comment>
<keyword evidence="3" id="KW-0808">Transferase</keyword>
<protein>
    <submittedName>
        <fullName evidence="4">Putative sulfur-carrier protein</fullName>
    </submittedName>
    <submittedName>
        <fullName evidence="3">Sulfurtransferase TusA family protein</fullName>
    </submittedName>
</protein>
<reference evidence="5" key="1">
    <citation type="submission" date="2017-11" db="EMBL/GenBank/DDBJ databases">
        <title>Complete Genome Sequence of Kyrpidia sp. Strain EA-1, a thermophilic, hydrogen-oxidizing Bacterium, isolated from the Azores.</title>
        <authorList>
            <person name="Reiner J.E."/>
            <person name="Lapp C.J."/>
            <person name="Bunk B."/>
            <person name="Gescher J."/>
        </authorList>
    </citation>
    <scope>NUCLEOTIDE SEQUENCE [LARGE SCALE GENOMIC DNA]</scope>
    <source>
        <strain evidence="5">EA-1</strain>
    </source>
</reference>
<evidence type="ECO:0000256" key="1">
    <source>
        <dbReference type="ARBA" id="ARBA00008984"/>
    </source>
</evidence>
<proteinExistence type="inferred from homology"/>
<dbReference type="Gene3D" id="3.30.110.40">
    <property type="entry name" value="TusA-like domain"/>
    <property type="match status" value="1"/>
</dbReference>
<dbReference type="KEGG" id="kyr:CVV65_12445"/>
<reference evidence="3" key="2">
    <citation type="journal article" date="2018" name="Genome Announc.">
        <title>Complete Genome Sequence of Kyrpidia sp. Strain EA-1, a Thermophilic Knallgas Bacterium, Isolated from the Azores.</title>
        <authorList>
            <person name="Reiner J.E."/>
            <person name="Lapp C.J."/>
            <person name="Bunk B."/>
            <person name="Sproer C."/>
            <person name="Overmann J."/>
            <person name="Gescher J."/>
        </authorList>
    </citation>
    <scope>NUCLEOTIDE SEQUENCE</scope>
    <source>
        <strain evidence="3">EA-1</strain>
    </source>
</reference>
<dbReference type="Proteomes" id="UP000231932">
    <property type="component" value="Chromosome"/>
</dbReference>
<evidence type="ECO:0000313" key="5">
    <source>
        <dbReference type="Proteomes" id="UP000231932"/>
    </source>
</evidence>